<dbReference type="SUPFAM" id="SSF47576">
    <property type="entry name" value="Calponin-homology domain, CH-domain"/>
    <property type="match status" value="1"/>
</dbReference>
<comment type="caution">
    <text evidence="3">The sequence shown here is derived from an EMBL/GenBank/DDBJ whole genome shotgun (WGS) entry which is preliminary data.</text>
</comment>
<keyword evidence="4" id="KW-1185">Reference proteome</keyword>
<dbReference type="STRING" id="1358809.S7W757"/>
<accession>S7W757</accession>
<feature type="domain" description="Calponin-homology (CH)" evidence="2">
    <location>
        <begin position="32"/>
        <end position="142"/>
    </location>
</feature>
<sequence length="633" mass="73930">MEREQSLHISNINENMTDEKNNRRKNDKNVEIMLYAEYIDFLLEKKNFENVNFFEILKDGIILENLVKKIKYGDKVELSLEESSNNNQGQKRHYQTLQRIHGVLKEAKDIGLFVVNIEPWDIMKGDKMLIFGLTWQLVRRGMVAEVIKFGEKSRDSVIKCSEKILLNWVNDAVNTFKALHMSNFSDYCHKHDGLKETGLDFNKIMLQEKFDNLLNFKSLNTEIFSSEIYLILYLIYFSKVYSTEEIFNNLQLLNSREKALSVFTLAEKICAEKYITADDIIKKNKNTNFLFFAMLFTKYNSNRDLYTNIDIIAIKDNQSVVSSEKINIEKDNEKCDIVELSDIKEENEHEVNAQTSDKIEENRIMIDEINNEFEQVEEYSNEEIKDDNSEINSNEESDYAELNSVDEAEDGSNDNLDLPKDDEETSKQFFSFEIDDEGENENIAGNVVDKKVTFDDNSMIEQYPIDDSSVEIENIEEKDATTEESKISDDVDNVFCEIEISDDACSKNKDDDEECEKMVSSLNIQSIELSHTFRSLIQEYMNDDEKKEFSAMNKEDKEFLLLKQVIKKAEEKLNIKFQNLETVPFNEAIMVIEKLIDHASFIHNENSIQYEKEDVPVVEVPQEKKKKSWFRCC</sequence>
<dbReference type="Proteomes" id="UP000014978">
    <property type="component" value="Unassembled WGS sequence"/>
</dbReference>
<evidence type="ECO:0000259" key="2">
    <source>
        <dbReference type="PROSITE" id="PS50021"/>
    </source>
</evidence>
<evidence type="ECO:0000256" key="1">
    <source>
        <dbReference type="SAM" id="MobiDB-lite"/>
    </source>
</evidence>
<dbReference type="HOGENOM" id="CLU_432218_0_0_1"/>
<name>S7W757_SPRLO</name>
<evidence type="ECO:0000313" key="3">
    <source>
        <dbReference type="EMBL" id="EPR78660.1"/>
    </source>
</evidence>
<dbReference type="Gene3D" id="1.10.418.10">
    <property type="entry name" value="Calponin-like domain"/>
    <property type="match status" value="2"/>
</dbReference>
<dbReference type="PROSITE" id="PS50021">
    <property type="entry name" value="CH"/>
    <property type="match status" value="1"/>
</dbReference>
<proteinExistence type="predicted"/>
<protein>
    <submittedName>
        <fullName evidence="3">Calponin domain protein</fullName>
    </submittedName>
</protein>
<reference evidence="4" key="1">
    <citation type="journal article" date="2013" name="PLoS Genet.">
        <title>The genome of Spraguea lophii and the basis of host-microsporidian interactions.</title>
        <authorList>
            <person name="Campbell S.E."/>
            <person name="Williams T.A."/>
            <person name="Yousuf A."/>
            <person name="Soanes D.M."/>
            <person name="Paszkiewicz K.H."/>
            <person name="Williams B.A.P."/>
        </authorList>
    </citation>
    <scope>NUCLEOTIDE SEQUENCE [LARGE SCALE GENOMIC DNA]</scope>
    <source>
        <strain evidence="4">42_110</strain>
    </source>
</reference>
<dbReference type="InParanoid" id="S7W757"/>
<evidence type="ECO:0000313" key="4">
    <source>
        <dbReference type="Proteomes" id="UP000014978"/>
    </source>
</evidence>
<dbReference type="VEuPathDB" id="MicrosporidiaDB:SLOPH_178"/>
<dbReference type="EMBL" id="ATCN01000631">
    <property type="protein sequence ID" value="EPR78660.1"/>
    <property type="molecule type" value="Genomic_DNA"/>
</dbReference>
<dbReference type="InterPro" id="IPR001715">
    <property type="entry name" value="CH_dom"/>
</dbReference>
<dbReference type="Pfam" id="PF00307">
    <property type="entry name" value="CH"/>
    <property type="match status" value="1"/>
</dbReference>
<dbReference type="OrthoDB" id="431378at2759"/>
<organism evidence="3 4">
    <name type="scientific">Spraguea lophii (strain 42_110)</name>
    <name type="common">Microsporidian parasite</name>
    <dbReference type="NCBI Taxonomy" id="1358809"/>
    <lineage>
        <taxon>Eukaryota</taxon>
        <taxon>Fungi</taxon>
        <taxon>Fungi incertae sedis</taxon>
        <taxon>Microsporidia</taxon>
        <taxon>Spragueidae</taxon>
        <taxon>Spraguea</taxon>
    </lineage>
</organism>
<feature type="region of interest" description="Disordered" evidence="1">
    <location>
        <begin position="1"/>
        <end position="23"/>
    </location>
</feature>
<dbReference type="InterPro" id="IPR036872">
    <property type="entry name" value="CH_dom_sf"/>
</dbReference>
<feature type="region of interest" description="Disordered" evidence="1">
    <location>
        <begin position="404"/>
        <end position="424"/>
    </location>
</feature>
<dbReference type="AlphaFoldDB" id="S7W757"/>
<gene>
    <name evidence="3" type="ORF">SLOPH_178</name>
</gene>